<evidence type="ECO:0000313" key="4">
    <source>
        <dbReference type="Proteomes" id="UP000588068"/>
    </source>
</evidence>
<keyword evidence="4" id="KW-1185">Reference proteome</keyword>
<dbReference type="EMBL" id="JACHHZ010000007">
    <property type="protein sequence ID" value="MBB6096240.1"/>
    <property type="molecule type" value="Genomic_DNA"/>
</dbReference>
<dbReference type="InterPro" id="IPR001434">
    <property type="entry name" value="OmcB-like_DUF11"/>
</dbReference>
<dbReference type="Gene3D" id="3.40.390.10">
    <property type="entry name" value="Collagenase (Catalytic Domain)"/>
    <property type="match status" value="1"/>
</dbReference>
<dbReference type="SUPFAM" id="SSF55486">
    <property type="entry name" value="Metalloproteases ('zincins'), catalytic domain"/>
    <property type="match status" value="1"/>
</dbReference>
<dbReference type="GO" id="GO:0006508">
    <property type="term" value="P:proteolysis"/>
    <property type="evidence" value="ECO:0007669"/>
    <property type="project" value="InterPro"/>
</dbReference>
<dbReference type="PROSITE" id="PS50215">
    <property type="entry name" value="ADAM_MEPRO"/>
    <property type="match status" value="1"/>
</dbReference>
<feature type="compositionally biased region" description="Pro residues" evidence="1">
    <location>
        <begin position="1119"/>
        <end position="1128"/>
    </location>
</feature>
<reference evidence="3 4" key="1">
    <citation type="submission" date="2020-08" db="EMBL/GenBank/DDBJ databases">
        <title>Genomic Encyclopedia of Type Strains, Phase IV (KMG-IV): sequencing the most valuable type-strain genomes for metagenomic binning, comparative biology and taxonomic classification.</title>
        <authorList>
            <person name="Goeker M."/>
        </authorList>
    </citation>
    <scope>NUCLEOTIDE SEQUENCE [LARGE SCALE GENOMIC DNA]</scope>
    <source>
        <strain evidence="3 4">DSM 26723</strain>
    </source>
</reference>
<accession>A0A841HVM0</accession>
<evidence type="ECO:0000313" key="3">
    <source>
        <dbReference type="EMBL" id="MBB6096240.1"/>
    </source>
</evidence>
<proteinExistence type="predicted"/>
<dbReference type="RefSeq" id="WP_184335633.1">
    <property type="nucleotide sequence ID" value="NZ_JACHHZ010000007.1"/>
</dbReference>
<dbReference type="GO" id="GO:0004222">
    <property type="term" value="F:metalloendopeptidase activity"/>
    <property type="evidence" value="ECO:0007669"/>
    <property type="project" value="InterPro"/>
</dbReference>
<dbReference type="Proteomes" id="UP000588068">
    <property type="component" value="Unassembled WGS sequence"/>
</dbReference>
<dbReference type="PANTHER" id="PTHR11905">
    <property type="entry name" value="ADAM A DISINTEGRIN AND METALLOPROTEASE DOMAIN"/>
    <property type="match status" value="1"/>
</dbReference>
<organism evidence="3 4">
    <name type="scientific">Povalibacter uvarum</name>
    <dbReference type="NCBI Taxonomy" id="732238"/>
    <lineage>
        <taxon>Bacteria</taxon>
        <taxon>Pseudomonadati</taxon>
        <taxon>Pseudomonadota</taxon>
        <taxon>Gammaproteobacteria</taxon>
        <taxon>Steroidobacterales</taxon>
        <taxon>Steroidobacteraceae</taxon>
        <taxon>Povalibacter</taxon>
    </lineage>
</organism>
<protein>
    <recommendedName>
        <fullName evidence="2">Peptidase M12B domain-containing protein</fullName>
    </recommendedName>
</protein>
<gene>
    <name evidence="3" type="ORF">HNQ60_005162</name>
</gene>
<dbReference type="InterPro" id="IPR001590">
    <property type="entry name" value="Peptidase_M12B"/>
</dbReference>
<sequence>MLRRAFCHLSGCVLLLFGVLTHANDFRVLYAEEIDLPVAVQAGPNLATAKPQLAPAVSIAAYGRQFDLQLESNDALVRTAPTVLAGKSLFRGTIAGMPGSWIRMTASDGEVHGAIWDGTDYYIVAPASQVQPHMDSAPGLRPDATMIYRLSDTVGGVSGGSCTVVEGATERGAALTQYLSMVRELKSAASAAAAGIPLQIEVALLGDKEFAAAYPDAQAAMLARINIVDGIFTQQVGVSIIPTDFVVSDGADSPLIATAAPTLLEQVSTLRRSTDAVRARGLAHLLTGKGLDGSTVGIAYIDALCSEQYGVSLSEAWSDAGLAALIIAHELGHNFGAPHDGEAGSACSDTPDSYLMAPALNFSSTFSSCSRQQMATKIAAASCIVPLRIADAAVDVSNVQGYVGEIFELPVNVRSVGELTARNMSVTVDLPSFAIDSAQMEGGSCSISGIGVTCQLSELAPGEARRMTVRASSAFIRNYPVNVRLQSATDRNAVNNNAEVRIAIGTAADIRITSAPASIGGMVRTPFDFSLNLESTGVRTARNVEARFFIEEALQIVAATPSEGSCSIQDNVVLNCTFGDLPVGSTRRIDLTARATEVRVSQYGSVEVTADNDAEAENNRHYFPIRINPERDLQLDIPTKYFDVGIDTPFDVPVILRSAGTQATSPAVVTFGPGPGTEFTFDSVGTQGGMCSLGGGTVVCNMDAIEAGGTRTITLRLRAPSRGQFYTNVTATSAGDDAIGNNESQINAVAWFDTDLELNTTSGGSYFPYAGVRSQSTARLRSWGLTGASNFTVTATFPSQFTILAASLDGGSCTIEGQSARCVRTTALARNTDAFLRVDTTASQVGTFTASVTADVPGDGATFNNQIAWQYQVREGQDVRLSGPTSGNTTVGTATSLDLTVATGNHYVDQVVVDLAPLGQGGVYESATVNGGSCVSPALHALRCYLTTMQANTTKTITVRFSAAYMTPLTLHAIVSGQFDVITTNNEVIVPITVADRQGDASVQAQASTVAGDSGKTLSLPTVSITTTDPVDDAKVRLSIDDRFATVRSATAAGGTCSFSTTVIECLLGTVERNTTHTIAVTLTTKQAGSFQTTATLTARNDSNPANNSAVVSVTVRDLPPPTSPPSDPGKSGGGGGGSTTPLSIALLLSILYARRRYGLRISRSARGCRES</sequence>
<feature type="domain" description="Peptidase M12B" evidence="2">
    <location>
        <begin position="221"/>
        <end position="374"/>
    </location>
</feature>
<dbReference type="InterPro" id="IPR024079">
    <property type="entry name" value="MetalloPept_cat_dom_sf"/>
</dbReference>
<evidence type="ECO:0000259" key="2">
    <source>
        <dbReference type="PROSITE" id="PS50215"/>
    </source>
</evidence>
<dbReference type="Pfam" id="PF01345">
    <property type="entry name" value="DUF11"/>
    <property type="match status" value="3"/>
</dbReference>
<comment type="caution">
    <text evidence="3">The sequence shown here is derived from an EMBL/GenBank/DDBJ whole genome shotgun (WGS) entry which is preliminary data.</text>
</comment>
<dbReference type="Pfam" id="PF13688">
    <property type="entry name" value="Reprolysin_5"/>
    <property type="match status" value="1"/>
</dbReference>
<dbReference type="AlphaFoldDB" id="A0A841HVM0"/>
<feature type="region of interest" description="Disordered" evidence="1">
    <location>
        <begin position="1116"/>
        <end position="1139"/>
    </location>
</feature>
<name>A0A841HVM0_9GAMM</name>
<evidence type="ECO:0000256" key="1">
    <source>
        <dbReference type="SAM" id="MobiDB-lite"/>
    </source>
</evidence>
<dbReference type="PANTHER" id="PTHR11905:SF159">
    <property type="entry name" value="ADAM METALLOPROTEASE"/>
    <property type="match status" value="1"/>
</dbReference>